<dbReference type="SUPFAM" id="SSF52058">
    <property type="entry name" value="L domain-like"/>
    <property type="match status" value="1"/>
</dbReference>
<reference evidence="6 7" key="1">
    <citation type="submission" date="2020-04" db="EMBL/GenBank/DDBJ databases">
        <title>Plant Genome Project.</title>
        <authorList>
            <person name="Zhang R.-G."/>
        </authorList>
    </citation>
    <scope>NUCLEOTIDE SEQUENCE [LARGE SCALE GENOMIC DNA]</scope>
    <source>
        <strain evidence="6">YNK0</strain>
        <tissue evidence="6">Leaf</tissue>
    </source>
</reference>
<sequence>MIGRYHALPSKLSLGTNAFSGTIPKELGSLLDLRMLSFGMNNLSGSLPPELGNLVKLERLWASDNLFTGKIPDFISNWTKLMTLRLQGNSFEGPIPSSFSRLTSMTDMRISELSNVSSSLDFIKEMKYLSHLVLTLRNSMISGSIPSYFGEFQNLERL</sequence>
<comment type="caution">
    <text evidence="6">The sequence shown here is derived from an EMBL/GenBank/DDBJ whole genome shotgun (WGS) entry which is preliminary data.</text>
</comment>
<evidence type="ECO:0000256" key="1">
    <source>
        <dbReference type="ARBA" id="ARBA00022614"/>
    </source>
</evidence>
<dbReference type="OrthoDB" id="1909482at2759"/>
<keyword evidence="2" id="KW-0732">Signal</keyword>
<protein>
    <recommendedName>
        <fullName evidence="5">Disease resistance R13L4/SHOC-2-like LRR domain-containing protein</fullName>
    </recommendedName>
</protein>
<evidence type="ECO:0000256" key="4">
    <source>
        <dbReference type="ARBA" id="ARBA00023180"/>
    </source>
</evidence>
<dbReference type="FunFam" id="3.80.10.10:FF:000041">
    <property type="entry name" value="LRR receptor-like serine/threonine-protein kinase ERECTA"/>
    <property type="match status" value="1"/>
</dbReference>
<dbReference type="Proteomes" id="UP000655225">
    <property type="component" value="Unassembled WGS sequence"/>
</dbReference>
<proteinExistence type="predicted"/>
<dbReference type="OMA" id="RMRIFWA"/>
<keyword evidence="4" id="KW-0325">Glycoprotein</keyword>
<accession>A0A834ZLT5</accession>
<dbReference type="AlphaFoldDB" id="A0A834ZLT5"/>
<dbReference type="EMBL" id="JABCRI010000003">
    <property type="protein sequence ID" value="KAF8408687.1"/>
    <property type="molecule type" value="Genomic_DNA"/>
</dbReference>
<dbReference type="PANTHER" id="PTHR48064">
    <property type="entry name" value="OS01G0750400 PROTEIN"/>
    <property type="match status" value="1"/>
</dbReference>
<evidence type="ECO:0000256" key="2">
    <source>
        <dbReference type="ARBA" id="ARBA00022729"/>
    </source>
</evidence>
<keyword evidence="3" id="KW-0677">Repeat</keyword>
<evidence type="ECO:0000256" key="3">
    <source>
        <dbReference type="ARBA" id="ARBA00022737"/>
    </source>
</evidence>
<evidence type="ECO:0000259" key="5">
    <source>
        <dbReference type="Pfam" id="PF23598"/>
    </source>
</evidence>
<dbReference type="InterPro" id="IPR053038">
    <property type="entry name" value="RLP_Defense"/>
</dbReference>
<dbReference type="PANTHER" id="PTHR48064:SF6">
    <property type="entry name" value="RECEPTOR-LIKE PROTEIN KINASE 2"/>
    <property type="match status" value="1"/>
</dbReference>
<keyword evidence="7" id="KW-1185">Reference proteome</keyword>
<evidence type="ECO:0000313" key="7">
    <source>
        <dbReference type="Proteomes" id="UP000655225"/>
    </source>
</evidence>
<name>A0A834ZLT5_TETSI</name>
<keyword evidence="1" id="KW-0433">Leucine-rich repeat</keyword>
<dbReference type="Gene3D" id="3.80.10.10">
    <property type="entry name" value="Ribonuclease Inhibitor"/>
    <property type="match status" value="1"/>
</dbReference>
<evidence type="ECO:0000313" key="6">
    <source>
        <dbReference type="EMBL" id="KAF8408687.1"/>
    </source>
</evidence>
<feature type="domain" description="Disease resistance R13L4/SHOC-2-like LRR" evidence="5">
    <location>
        <begin position="25"/>
        <end position="132"/>
    </location>
</feature>
<organism evidence="6 7">
    <name type="scientific">Tetracentron sinense</name>
    <name type="common">Spur-leaf</name>
    <dbReference type="NCBI Taxonomy" id="13715"/>
    <lineage>
        <taxon>Eukaryota</taxon>
        <taxon>Viridiplantae</taxon>
        <taxon>Streptophyta</taxon>
        <taxon>Embryophyta</taxon>
        <taxon>Tracheophyta</taxon>
        <taxon>Spermatophyta</taxon>
        <taxon>Magnoliopsida</taxon>
        <taxon>Trochodendrales</taxon>
        <taxon>Trochodendraceae</taxon>
        <taxon>Tetracentron</taxon>
    </lineage>
</organism>
<dbReference type="InterPro" id="IPR032675">
    <property type="entry name" value="LRR_dom_sf"/>
</dbReference>
<gene>
    <name evidence="6" type="ORF">HHK36_004750</name>
</gene>
<dbReference type="InterPro" id="IPR055414">
    <property type="entry name" value="LRR_R13L4/SHOC2-like"/>
</dbReference>
<dbReference type="Pfam" id="PF23598">
    <property type="entry name" value="LRR_14"/>
    <property type="match status" value="1"/>
</dbReference>